<dbReference type="AlphaFoldDB" id="A0AAE1I9K3"/>
<dbReference type="GeneID" id="87922075"/>
<dbReference type="Gene3D" id="3.40.190.10">
    <property type="entry name" value="Periplasmic binding protein-like II"/>
    <property type="match status" value="2"/>
</dbReference>
<gene>
    <name evidence="3" type="ORF">Triagg1_7435</name>
</gene>
<protein>
    <recommendedName>
        <fullName evidence="5">Periplasmic binding protein-like II</fullName>
    </recommendedName>
</protein>
<comment type="caution">
    <text evidence="3">The sequence shown here is derived from an EMBL/GenBank/DDBJ whole genome shotgun (WGS) entry which is preliminary data.</text>
</comment>
<evidence type="ECO:0000256" key="1">
    <source>
        <dbReference type="ARBA" id="ARBA00022729"/>
    </source>
</evidence>
<evidence type="ECO:0000313" key="4">
    <source>
        <dbReference type="Proteomes" id="UP001273209"/>
    </source>
</evidence>
<reference evidence="3" key="1">
    <citation type="submission" date="2023-11" db="EMBL/GenBank/DDBJ databases">
        <title>The genome sequences of three competitors of mushroom-forming fungi.</title>
        <authorList>
            <person name="Beijen E."/>
            <person name="Ohm R.A."/>
        </authorList>
    </citation>
    <scope>NUCLEOTIDE SEQUENCE</scope>
    <source>
        <strain evidence="3">CBS 100526</strain>
    </source>
</reference>
<dbReference type="Pfam" id="PF13343">
    <property type="entry name" value="SBP_bac_6"/>
    <property type="match status" value="1"/>
</dbReference>
<organism evidence="3 4">
    <name type="scientific">Trichoderma aggressivum f. europaeum</name>
    <dbReference type="NCBI Taxonomy" id="173218"/>
    <lineage>
        <taxon>Eukaryota</taxon>
        <taxon>Fungi</taxon>
        <taxon>Dikarya</taxon>
        <taxon>Ascomycota</taxon>
        <taxon>Pezizomycotina</taxon>
        <taxon>Sordariomycetes</taxon>
        <taxon>Hypocreomycetidae</taxon>
        <taxon>Hypocreales</taxon>
        <taxon>Hypocreaceae</taxon>
        <taxon>Trichoderma</taxon>
    </lineage>
</organism>
<dbReference type="Proteomes" id="UP001273209">
    <property type="component" value="Unassembled WGS sequence"/>
</dbReference>
<dbReference type="EMBL" id="JAWRVG010000033">
    <property type="protein sequence ID" value="KAK4068192.1"/>
    <property type="molecule type" value="Genomic_DNA"/>
</dbReference>
<accession>A0AAE1I9K3</accession>
<feature type="chain" id="PRO_5042025175" description="Periplasmic binding protein-like II" evidence="2">
    <location>
        <begin position="16"/>
        <end position="361"/>
    </location>
</feature>
<dbReference type="SUPFAM" id="SSF53850">
    <property type="entry name" value="Periplasmic binding protein-like II"/>
    <property type="match status" value="1"/>
</dbReference>
<dbReference type="PANTHER" id="PTHR30006:SF2">
    <property type="entry name" value="ABC TRANSPORTER SUBSTRATE-BINDING PROTEIN"/>
    <property type="match status" value="1"/>
</dbReference>
<keyword evidence="4" id="KW-1185">Reference proteome</keyword>
<keyword evidence="1 2" id="KW-0732">Signal</keyword>
<name>A0AAE1I9K3_9HYPO</name>
<evidence type="ECO:0008006" key="5">
    <source>
        <dbReference type="Google" id="ProtNLM"/>
    </source>
</evidence>
<proteinExistence type="predicted"/>
<evidence type="ECO:0000256" key="2">
    <source>
        <dbReference type="SAM" id="SignalP"/>
    </source>
</evidence>
<evidence type="ECO:0000313" key="3">
    <source>
        <dbReference type="EMBL" id="KAK4068192.1"/>
    </source>
</evidence>
<dbReference type="PANTHER" id="PTHR30006">
    <property type="entry name" value="THIAMINE-BINDING PERIPLASMIC PROTEIN-RELATED"/>
    <property type="match status" value="1"/>
</dbReference>
<sequence>MKISMFLPSVTLVAGAALNSFPGANPAIDTRSLDEIYKAAQKETGELIVLWGGDSPDQAASTIQAFNARFPKIKLNLQVELSKYIDSRIDRQYQKNQHDGADIAILQQLNDFDRWNREGRLLPYKPASWNNIYPDVKDPNGGFLSILFYQFGQFVYNKDRLHAADVPSTFEELLQPRWKDKLILAFPNDDDAINYLFTLAINKYGWQWFEKLVADQRVQWRRGTGVVLEYLSKGNTSAVLSFTTNIVDQTNLAAKAPSDTRLAWPQTAAILRTTPRPESSKLFMSWIMDKEFQQSLANSSVFYTTRMDINDTKGDIFRDATVPPTQYSKWIVNREVVEWWRFQYESFLGPPQGVDPIFIGP</sequence>
<dbReference type="RefSeq" id="XP_062753492.1">
    <property type="nucleotide sequence ID" value="XM_062902170.1"/>
</dbReference>
<feature type="signal peptide" evidence="2">
    <location>
        <begin position="1"/>
        <end position="15"/>
    </location>
</feature>